<evidence type="ECO:0000313" key="2">
    <source>
        <dbReference type="EMBL" id="TBX84034.1"/>
    </source>
</evidence>
<comment type="caution">
    <text evidence="2">The sequence shown here is derived from an EMBL/GenBank/DDBJ whole genome shotgun (WGS) entry which is preliminary data.</text>
</comment>
<dbReference type="RefSeq" id="WP_028744373.1">
    <property type="nucleotide sequence ID" value="NZ_SJLU01000052.1"/>
</dbReference>
<keyword evidence="1" id="KW-0812">Transmembrane</keyword>
<feature type="transmembrane region" description="Helical" evidence="1">
    <location>
        <begin position="140"/>
        <end position="164"/>
    </location>
</feature>
<dbReference type="AlphaFoldDB" id="A0A8G2IQR4"/>
<feature type="transmembrane region" description="Helical" evidence="1">
    <location>
        <begin position="185"/>
        <end position="209"/>
    </location>
</feature>
<proteinExistence type="predicted"/>
<dbReference type="Proteomes" id="UP000291866">
    <property type="component" value="Unassembled WGS sequence"/>
</dbReference>
<evidence type="ECO:0000313" key="3">
    <source>
        <dbReference type="Proteomes" id="UP000291866"/>
    </source>
</evidence>
<evidence type="ECO:0008006" key="4">
    <source>
        <dbReference type="Google" id="ProtNLM"/>
    </source>
</evidence>
<protein>
    <recommendedName>
        <fullName evidence="4">Transmembrane protein</fullName>
    </recommendedName>
</protein>
<keyword evidence="1" id="KW-1133">Transmembrane helix</keyword>
<feature type="transmembrane region" description="Helical" evidence="1">
    <location>
        <begin position="113"/>
        <end position="134"/>
    </location>
</feature>
<organism evidence="2 3">
    <name type="scientific">Rhizobium leguminosarum bv. viciae</name>
    <dbReference type="NCBI Taxonomy" id="387"/>
    <lineage>
        <taxon>Bacteria</taxon>
        <taxon>Pseudomonadati</taxon>
        <taxon>Pseudomonadota</taxon>
        <taxon>Alphaproteobacteria</taxon>
        <taxon>Hyphomicrobiales</taxon>
        <taxon>Rhizobiaceae</taxon>
        <taxon>Rhizobium/Agrobacterium group</taxon>
        <taxon>Rhizobium</taxon>
    </lineage>
</organism>
<accession>A0A8G2IQR4</accession>
<feature type="transmembrane region" description="Helical" evidence="1">
    <location>
        <begin position="53"/>
        <end position="73"/>
    </location>
</feature>
<sequence>MQSAITDSIKGHLSALQTLMLGTGSLALLLIWAAFQNDDVVKLFGVDSDREKVYLTAGLFLSASNLVQALYFLRLSALMRMASGEDAGKTFYSITLYPSLMNPFSVCALRTDLIGFVLAPFVSFLGLACLWSIRLPYQNVHLLAVFLLLGFCGGVMVVAMLKTYRSLADLTALIHPSPSIPMQGTVVALTVGGVFGSLGVIKVLDWLYYYS</sequence>
<keyword evidence="1" id="KW-0472">Membrane</keyword>
<feature type="transmembrane region" description="Helical" evidence="1">
    <location>
        <begin position="12"/>
        <end position="33"/>
    </location>
</feature>
<evidence type="ECO:0000256" key="1">
    <source>
        <dbReference type="SAM" id="Phobius"/>
    </source>
</evidence>
<name>A0A8G2IQR4_RHILV</name>
<gene>
    <name evidence="2" type="ORF">E0H31_37200</name>
</gene>
<reference evidence="2 3" key="1">
    <citation type="submission" date="2019-02" db="EMBL/GenBank/DDBJ databases">
        <title>The competitiveness to form nodules shapes the capacities of Rhizobium leguminosarum sv viciae communities to promote symbiosis with specific hosts.</title>
        <authorList>
            <person name="Boivin S."/>
            <person name="Lepetit M."/>
        </authorList>
    </citation>
    <scope>NUCLEOTIDE SEQUENCE [LARGE SCALE GENOMIC DNA]</scope>
    <source>
        <strain evidence="2 3">SPF4F3</strain>
    </source>
</reference>
<dbReference type="EMBL" id="SJLU01000052">
    <property type="protein sequence ID" value="TBX84034.1"/>
    <property type="molecule type" value="Genomic_DNA"/>
</dbReference>